<keyword evidence="9" id="KW-0547">Nucleotide-binding</keyword>
<sequence>MTRQSPTKAGSGASSGAAAPSSTSVISSPARALVPVVFVLLWSTGFIGARYGLPHAEPATFLAIRMVAAVALMVPFALATRAPWPHGPRAWLNAAIAGVLMHAIYLGGVFISIHQGVPAAMAAVIVGLQPLLTALLAIPMLGERPRPRQWAGLLLGLGGVLLVLADKIAPAGSGLLFQGFPAWAPLFSVGSLVAITVGTLFQKRHCSGQDLRTGTIIQYVASFLVLLPVALLFETRVVDWAPEFIGALVWLTVVLSLGAVSLLYVLLRRGAASETASLFYLVPLSAAVIAWILFDEAPGALGLCGMALTAAGVWLVVGARRR</sequence>
<keyword evidence="9" id="KW-0067">ATP-binding</keyword>
<dbReference type="InterPro" id="IPR037185">
    <property type="entry name" value="EmrE-like"/>
</dbReference>
<keyword evidence="5 7" id="KW-0472">Membrane</keyword>
<dbReference type="RefSeq" id="WP_188579822.1">
    <property type="nucleotide sequence ID" value="NZ_BMDZ01000041.1"/>
</dbReference>
<protein>
    <submittedName>
        <fullName evidence="9">Peptide ABC transporter ATP-binding protein</fullName>
    </submittedName>
</protein>
<feature type="transmembrane region" description="Helical" evidence="7">
    <location>
        <begin position="32"/>
        <end position="53"/>
    </location>
</feature>
<evidence type="ECO:0000313" key="10">
    <source>
        <dbReference type="Proteomes" id="UP000603352"/>
    </source>
</evidence>
<evidence type="ECO:0000256" key="2">
    <source>
        <dbReference type="ARBA" id="ARBA00007362"/>
    </source>
</evidence>
<evidence type="ECO:0000259" key="8">
    <source>
        <dbReference type="Pfam" id="PF00892"/>
    </source>
</evidence>
<evidence type="ECO:0000256" key="1">
    <source>
        <dbReference type="ARBA" id="ARBA00004141"/>
    </source>
</evidence>
<dbReference type="SUPFAM" id="SSF103481">
    <property type="entry name" value="Multidrug resistance efflux transporter EmrE"/>
    <property type="match status" value="2"/>
</dbReference>
<reference evidence="10" key="1">
    <citation type="journal article" date="2019" name="Int. J. Syst. Evol. Microbiol.">
        <title>The Global Catalogue of Microorganisms (GCM) 10K type strain sequencing project: providing services to taxonomists for standard genome sequencing and annotation.</title>
        <authorList>
            <consortium name="The Broad Institute Genomics Platform"/>
            <consortium name="The Broad Institute Genome Sequencing Center for Infectious Disease"/>
            <person name="Wu L."/>
            <person name="Ma J."/>
        </authorList>
    </citation>
    <scope>NUCLEOTIDE SEQUENCE [LARGE SCALE GENOMIC DNA]</scope>
    <source>
        <strain evidence="10">CGMCC 1.10188</strain>
    </source>
</reference>
<feature type="transmembrane region" description="Helical" evidence="7">
    <location>
        <begin position="300"/>
        <end position="319"/>
    </location>
</feature>
<organism evidence="9 10">
    <name type="scientific">Tistrella bauzanensis</name>
    <dbReference type="NCBI Taxonomy" id="657419"/>
    <lineage>
        <taxon>Bacteria</taxon>
        <taxon>Pseudomonadati</taxon>
        <taxon>Pseudomonadota</taxon>
        <taxon>Alphaproteobacteria</taxon>
        <taxon>Geminicoccales</taxon>
        <taxon>Geminicoccaceae</taxon>
        <taxon>Tistrella</taxon>
    </lineage>
</organism>
<feature type="transmembrane region" description="Helical" evidence="7">
    <location>
        <begin position="278"/>
        <end position="294"/>
    </location>
</feature>
<feature type="transmembrane region" description="Helical" evidence="7">
    <location>
        <begin position="245"/>
        <end position="266"/>
    </location>
</feature>
<feature type="domain" description="EamA" evidence="8">
    <location>
        <begin position="184"/>
        <end position="317"/>
    </location>
</feature>
<keyword evidence="10" id="KW-1185">Reference proteome</keyword>
<dbReference type="InterPro" id="IPR000620">
    <property type="entry name" value="EamA_dom"/>
</dbReference>
<feature type="transmembrane region" description="Helical" evidence="7">
    <location>
        <begin position="150"/>
        <end position="170"/>
    </location>
</feature>
<comment type="caution">
    <text evidence="9">The sequence shown here is derived from an EMBL/GenBank/DDBJ whole genome shotgun (WGS) entry which is preliminary data.</text>
</comment>
<comment type="subcellular location">
    <subcellularLocation>
        <location evidence="1">Membrane</location>
        <topology evidence="1">Multi-pass membrane protein</topology>
    </subcellularLocation>
</comment>
<dbReference type="GO" id="GO:0005524">
    <property type="term" value="F:ATP binding"/>
    <property type="evidence" value="ECO:0007669"/>
    <property type="project" value="UniProtKB-KW"/>
</dbReference>
<dbReference type="PANTHER" id="PTHR32322:SF2">
    <property type="entry name" value="EAMA DOMAIN-CONTAINING PROTEIN"/>
    <property type="match status" value="1"/>
</dbReference>
<name>A0ABQ1IPH6_9PROT</name>
<evidence type="ECO:0000256" key="3">
    <source>
        <dbReference type="ARBA" id="ARBA00022692"/>
    </source>
</evidence>
<feature type="transmembrane region" description="Helical" evidence="7">
    <location>
        <begin position="213"/>
        <end position="233"/>
    </location>
</feature>
<feature type="domain" description="EamA" evidence="8">
    <location>
        <begin position="36"/>
        <end position="164"/>
    </location>
</feature>
<comment type="similarity">
    <text evidence="2">Belongs to the EamA transporter family.</text>
</comment>
<evidence type="ECO:0000256" key="5">
    <source>
        <dbReference type="ARBA" id="ARBA00023136"/>
    </source>
</evidence>
<evidence type="ECO:0000256" key="4">
    <source>
        <dbReference type="ARBA" id="ARBA00022989"/>
    </source>
</evidence>
<dbReference type="PANTHER" id="PTHR32322">
    <property type="entry name" value="INNER MEMBRANE TRANSPORTER"/>
    <property type="match status" value="1"/>
</dbReference>
<dbReference type="InterPro" id="IPR050638">
    <property type="entry name" value="AA-Vitamin_Transporters"/>
</dbReference>
<dbReference type="Pfam" id="PF00892">
    <property type="entry name" value="EamA"/>
    <property type="match status" value="2"/>
</dbReference>
<evidence type="ECO:0000256" key="6">
    <source>
        <dbReference type="SAM" id="MobiDB-lite"/>
    </source>
</evidence>
<dbReference type="Proteomes" id="UP000603352">
    <property type="component" value="Unassembled WGS sequence"/>
</dbReference>
<feature type="transmembrane region" description="Helical" evidence="7">
    <location>
        <begin position="90"/>
        <end position="113"/>
    </location>
</feature>
<gene>
    <name evidence="9" type="ORF">GCM10011505_32960</name>
</gene>
<feature type="region of interest" description="Disordered" evidence="6">
    <location>
        <begin position="1"/>
        <end position="21"/>
    </location>
</feature>
<evidence type="ECO:0000313" key="9">
    <source>
        <dbReference type="EMBL" id="GGB49269.1"/>
    </source>
</evidence>
<feature type="transmembrane region" description="Helical" evidence="7">
    <location>
        <begin position="119"/>
        <end position="138"/>
    </location>
</feature>
<keyword evidence="4 7" id="KW-1133">Transmembrane helix</keyword>
<feature type="transmembrane region" description="Helical" evidence="7">
    <location>
        <begin position="59"/>
        <end position="78"/>
    </location>
</feature>
<feature type="transmembrane region" description="Helical" evidence="7">
    <location>
        <begin position="182"/>
        <end position="201"/>
    </location>
</feature>
<evidence type="ECO:0000256" key="7">
    <source>
        <dbReference type="SAM" id="Phobius"/>
    </source>
</evidence>
<keyword evidence="3 7" id="KW-0812">Transmembrane</keyword>
<dbReference type="EMBL" id="BMDZ01000041">
    <property type="protein sequence ID" value="GGB49269.1"/>
    <property type="molecule type" value="Genomic_DNA"/>
</dbReference>
<proteinExistence type="inferred from homology"/>
<accession>A0ABQ1IPH6</accession>
<dbReference type="Gene3D" id="1.10.3730.20">
    <property type="match status" value="1"/>
</dbReference>